<accession>A0ABN6MSC4</accession>
<dbReference type="GO" id="GO:0016740">
    <property type="term" value="F:transferase activity"/>
    <property type="evidence" value="ECO:0007669"/>
    <property type="project" value="UniProtKB-KW"/>
</dbReference>
<dbReference type="Pfam" id="PF02397">
    <property type="entry name" value="Bac_transf"/>
    <property type="match status" value="1"/>
</dbReference>
<proteinExistence type="inferred from homology"/>
<gene>
    <name evidence="3" type="ORF">AMOR_12890</name>
</gene>
<comment type="similarity">
    <text evidence="1">Belongs to the bacterial sugar transferase family.</text>
</comment>
<dbReference type="Proteomes" id="UP001162891">
    <property type="component" value="Chromosome"/>
</dbReference>
<sequence>MRRRTGIGLALKRLIDVAGAAAGLLLLSPALAATALAVWAVDGRPVVFRQVRPGLRGRPFTIYKFRTMRPPRAGEVWYRTDEQRLSRLGRFLRTTSLDELPELWNVLRGDMSLVGPRPLLLEYLEIYTPEERRRHDVQPGVTGWAVVNGRNALPFRERLRLDCWYVDHWSLALDLRILLLTARQVLRRANAAAVEDDSALGFPLADVAAESKRRRETDTATRGDQ</sequence>
<feature type="domain" description="Bacterial sugar transferase" evidence="2">
    <location>
        <begin position="12"/>
        <end position="186"/>
    </location>
</feature>
<dbReference type="PANTHER" id="PTHR30576:SF8">
    <property type="entry name" value="UNDECAPRENYL-PHOSPHATE GALACTOSE PHOSPHOTRANSFERASE"/>
    <property type="match status" value="1"/>
</dbReference>
<dbReference type="PANTHER" id="PTHR30576">
    <property type="entry name" value="COLANIC BIOSYNTHESIS UDP-GLUCOSE LIPID CARRIER TRANSFERASE"/>
    <property type="match status" value="1"/>
</dbReference>
<evidence type="ECO:0000259" key="2">
    <source>
        <dbReference type="Pfam" id="PF02397"/>
    </source>
</evidence>
<dbReference type="RefSeq" id="WP_318653850.1">
    <property type="nucleotide sequence ID" value="NZ_AP025591.1"/>
</dbReference>
<evidence type="ECO:0000313" key="4">
    <source>
        <dbReference type="Proteomes" id="UP001162891"/>
    </source>
</evidence>
<protein>
    <submittedName>
        <fullName evidence="3">Sugar transferase</fullName>
    </submittedName>
</protein>
<dbReference type="EMBL" id="AP025591">
    <property type="protein sequence ID" value="BDG02293.1"/>
    <property type="molecule type" value="Genomic_DNA"/>
</dbReference>
<keyword evidence="3" id="KW-0808">Transferase</keyword>
<reference evidence="4" key="1">
    <citation type="journal article" date="2022" name="Int. J. Syst. Evol. Microbiol.">
        <title>Anaeromyxobacter oryzae sp. nov., Anaeromyxobacter diazotrophicus sp. nov. and Anaeromyxobacter paludicola sp. nov., isolated from paddy soils.</title>
        <authorList>
            <person name="Itoh H."/>
            <person name="Xu Z."/>
            <person name="Mise K."/>
            <person name="Masuda Y."/>
            <person name="Ushijima N."/>
            <person name="Hayakawa C."/>
            <person name="Shiratori Y."/>
            <person name="Senoo K."/>
        </authorList>
    </citation>
    <scope>NUCLEOTIDE SEQUENCE [LARGE SCALE GENOMIC DNA]</scope>
    <source>
        <strain evidence="4">Red232</strain>
    </source>
</reference>
<evidence type="ECO:0000256" key="1">
    <source>
        <dbReference type="ARBA" id="ARBA00006464"/>
    </source>
</evidence>
<evidence type="ECO:0000313" key="3">
    <source>
        <dbReference type="EMBL" id="BDG02293.1"/>
    </source>
</evidence>
<name>A0ABN6MSC4_9BACT</name>
<dbReference type="InterPro" id="IPR003362">
    <property type="entry name" value="Bact_transf"/>
</dbReference>
<organism evidence="3 4">
    <name type="scientific">Anaeromyxobacter oryzae</name>
    <dbReference type="NCBI Taxonomy" id="2918170"/>
    <lineage>
        <taxon>Bacteria</taxon>
        <taxon>Pseudomonadati</taxon>
        <taxon>Myxococcota</taxon>
        <taxon>Myxococcia</taxon>
        <taxon>Myxococcales</taxon>
        <taxon>Cystobacterineae</taxon>
        <taxon>Anaeromyxobacteraceae</taxon>
        <taxon>Anaeromyxobacter</taxon>
    </lineage>
</organism>
<keyword evidence="4" id="KW-1185">Reference proteome</keyword>